<dbReference type="InterPro" id="IPR012340">
    <property type="entry name" value="NA-bd_OB-fold"/>
</dbReference>
<dbReference type="Gene3D" id="2.40.50.140">
    <property type="entry name" value="Nucleic acid-binding proteins"/>
    <property type="match status" value="1"/>
</dbReference>
<dbReference type="InterPro" id="IPR014892">
    <property type="entry name" value="RPA_C"/>
</dbReference>
<dbReference type="InterPro" id="IPR004365">
    <property type="entry name" value="NA-bd_OB_tRNA"/>
</dbReference>
<protein>
    <submittedName>
        <fullName evidence="11">Putative replication factor A protein</fullName>
    </submittedName>
</protein>
<comment type="subcellular location">
    <subcellularLocation>
        <location evidence="1">Nucleus</location>
    </subcellularLocation>
</comment>
<gene>
    <name evidence="11" type="ORF">RchiOBHm_Chr4g0402271</name>
</gene>
<keyword evidence="6" id="KW-0233">DNA recombination</keyword>
<comment type="caution">
    <text evidence="11">The sequence shown here is derived from an EMBL/GenBank/DDBJ whole genome shotgun (WGS) entry which is preliminary data.</text>
</comment>
<dbReference type="STRING" id="74649.A0A2P6QTE5"/>
<dbReference type="SUPFAM" id="SSF50249">
    <property type="entry name" value="Nucleic acid-binding proteins"/>
    <property type="match status" value="1"/>
</dbReference>
<evidence type="ECO:0000256" key="2">
    <source>
        <dbReference type="ARBA" id="ARBA00007815"/>
    </source>
</evidence>
<evidence type="ECO:0000256" key="1">
    <source>
        <dbReference type="ARBA" id="ARBA00004123"/>
    </source>
</evidence>
<organism evidence="11 12">
    <name type="scientific">Rosa chinensis</name>
    <name type="common">China rose</name>
    <dbReference type="NCBI Taxonomy" id="74649"/>
    <lineage>
        <taxon>Eukaryota</taxon>
        <taxon>Viridiplantae</taxon>
        <taxon>Streptophyta</taxon>
        <taxon>Embryophyta</taxon>
        <taxon>Tracheophyta</taxon>
        <taxon>Spermatophyta</taxon>
        <taxon>Magnoliopsida</taxon>
        <taxon>eudicotyledons</taxon>
        <taxon>Gunneridae</taxon>
        <taxon>Pentapetalae</taxon>
        <taxon>rosids</taxon>
        <taxon>fabids</taxon>
        <taxon>Rosales</taxon>
        <taxon>Rosaceae</taxon>
        <taxon>Rosoideae</taxon>
        <taxon>Rosoideae incertae sedis</taxon>
        <taxon>Rosa</taxon>
    </lineage>
</organism>
<dbReference type="CDD" id="cd04478">
    <property type="entry name" value="RPA2_DBD_D"/>
    <property type="match status" value="1"/>
</dbReference>
<feature type="domain" description="OB" evidence="9">
    <location>
        <begin position="75"/>
        <end position="145"/>
    </location>
</feature>
<evidence type="ECO:0000256" key="4">
    <source>
        <dbReference type="ARBA" id="ARBA00022763"/>
    </source>
</evidence>
<dbReference type="Pfam" id="PF08784">
    <property type="entry name" value="RPA_C"/>
    <property type="match status" value="1"/>
</dbReference>
<dbReference type="AlphaFoldDB" id="A0A2P6QTE5"/>
<dbReference type="PIRSF" id="PIRSF036949">
    <property type="entry name" value="RPA32"/>
    <property type="match status" value="1"/>
</dbReference>
<proteinExistence type="inferred from homology"/>
<reference evidence="11 12" key="1">
    <citation type="journal article" date="2018" name="Nat. Genet.">
        <title>The Rosa genome provides new insights in the design of modern roses.</title>
        <authorList>
            <person name="Bendahmane M."/>
        </authorList>
    </citation>
    <scope>NUCLEOTIDE SEQUENCE [LARGE SCALE GENOMIC DNA]</scope>
    <source>
        <strain evidence="12">cv. Old Blush</strain>
    </source>
</reference>
<dbReference type="FunFam" id="2.40.50.140:FF:000184">
    <property type="entry name" value="replication protein A 32 kDa subunit A-like"/>
    <property type="match status" value="1"/>
</dbReference>
<accession>A0A2P6QTE5</accession>
<name>A0A2P6QTE5_ROSCH</name>
<dbReference type="GO" id="GO:0006260">
    <property type="term" value="P:DNA replication"/>
    <property type="evidence" value="ECO:0007669"/>
    <property type="project" value="UniProtKB-KW"/>
</dbReference>
<keyword evidence="3" id="KW-0235">DNA replication</keyword>
<dbReference type="PANTHER" id="PTHR13989">
    <property type="entry name" value="REPLICATION PROTEIN A-RELATED"/>
    <property type="match status" value="1"/>
</dbReference>
<evidence type="ECO:0000256" key="5">
    <source>
        <dbReference type="ARBA" id="ARBA00023125"/>
    </source>
</evidence>
<evidence type="ECO:0000256" key="8">
    <source>
        <dbReference type="ARBA" id="ARBA00023242"/>
    </source>
</evidence>
<evidence type="ECO:0000259" key="10">
    <source>
        <dbReference type="Pfam" id="PF08784"/>
    </source>
</evidence>
<keyword evidence="7" id="KW-0234">DNA repair</keyword>
<dbReference type="GO" id="GO:0035861">
    <property type="term" value="C:site of double-strand break"/>
    <property type="evidence" value="ECO:0007669"/>
    <property type="project" value="TreeGrafter"/>
</dbReference>
<dbReference type="EMBL" id="PDCK01000042">
    <property type="protein sequence ID" value="PRQ37409.1"/>
    <property type="molecule type" value="Genomic_DNA"/>
</dbReference>
<evidence type="ECO:0000256" key="6">
    <source>
        <dbReference type="ARBA" id="ARBA00023172"/>
    </source>
</evidence>
<dbReference type="GO" id="GO:0000781">
    <property type="term" value="C:chromosome, telomeric region"/>
    <property type="evidence" value="ECO:0007669"/>
    <property type="project" value="TreeGrafter"/>
</dbReference>
<evidence type="ECO:0000259" key="9">
    <source>
        <dbReference type="Pfam" id="PF01336"/>
    </source>
</evidence>
<dbReference type="OrthoDB" id="25571at2759"/>
<dbReference type="GO" id="GO:0000724">
    <property type="term" value="P:double-strand break repair via homologous recombination"/>
    <property type="evidence" value="ECO:0007669"/>
    <property type="project" value="TreeGrafter"/>
</dbReference>
<comment type="similarity">
    <text evidence="2">Belongs to the replication factor A protein 2 family.</text>
</comment>
<evidence type="ECO:0000313" key="12">
    <source>
        <dbReference type="Proteomes" id="UP000238479"/>
    </source>
</evidence>
<sequence>MNVSQFDGSAAFHGGGFMPPAANPTPEHSFFASKNRDVQTLLPVTLKQISDAIAGENGKSDFSVDGVDVSTVKLVGAVQEFVGRCTDATFTLDDGTGRVECNRWCQEQIDTAEIEGISNGMYVRVHGRLKTFQGKKTIQVFSVRPVDDYNEIASHYIECMYVHFFNSKLLKPQVGVGVTTQPYMTIPPNQVSGQHSLYGQRSIEERVLQVLNQPLYLSRDAGAKAEDIAQQLKVPVKDVIHAASNLAHVGSIYEIDTLHYKSLANG</sequence>
<dbReference type="Pfam" id="PF01336">
    <property type="entry name" value="tRNA_anti-codon"/>
    <property type="match status" value="1"/>
</dbReference>
<dbReference type="GO" id="GO:0005662">
    <property type="term" value="C:DNA replication factor A complex"/>
    <property type="evidence" value="ECO:0007669"/>
    <property type="project" value="TreeGrafter"/>
</dbReference>
<dbReference type="Proteomes" id="UP000238479">
    <property type="component" value="Chromosome 4"/>
</dbReference>
<keyword evidence="8" id="KW-0539">Nucleus</keyword>
<dbReference type="PANTHER" id="PTHR13989:SF16">
    <property type="entry name" value="REPLICATION PROTEIN A2"/>
    <property type="match status" value="1"/>
</dbReference>
<evidence type="ECO:0000313" key="11">
    <source>
        <dbReference type="EMBL" id="PRQ37409.1"/>
    </source>
</evidence>
<keyword evidence="4" id="KW-0227">DNA damage</keyword>
<keyword evidence="5" id="KW-0238">DNA-binding</keyword>
<evidence type="ECO:0000256" key="7">
    <source>
        <dbReference type="ARBA" id="ARBA00023204"/>
    </source>
</evidence>
<dbReference type="GO" id="GO:0003697">
    <property type="term" value="F:single-stranded DNA binding"/>
    <property type="evidence" value="ECO:0007669"/>
    <property type="project" value="TreeGrafter"/>
</dbReference>
<dbReference type="InterPro" id="IPR040260">
    <property type="entry name" value="RFA2-like"/>
</dbReference>
<evidence type="ECO:0000256" key="3">
    <source>
        <dbReference type="ARBA" id="ARBA00022705"/>
    </source>
</evidence>
<dbReference type="InterPro" id="IPR036388">
    <property type="entry name" value="WH-like_DNA-bd_sf"/>
</dbReference>
<dbReference type="OMA" id="GRIECNK"/>
<feature type="domain" description="Replication protein A C-terminal" evidence="10">
    <location>
        <begin position="193"/>
        <end position="254"/>
    </location>
</feature>
<dbReference type="Gene3D" id="1.10.10.10">
    <property type="entry name" value="Winged helix-like DNA-binding domain superfamily/Winged helix DNA-binding domain"/>
    <property type="match status" value="1"/>
</dbReference>
<keyword evidence="12" id="KW-1185">Reference proteome</keyword>
<dbReference type="GO" id="GO:0006289">
    <property type="term" value="P:nucleotide-excision repair"/>
    <property type="evidence" value="ECO:0007669"/>
    <property type="project" value="TreeGrafter"/>
</dbReference>
<dbReference type="Gramene" id="PRQ37409">
    <property type="protein sequence ID" value="PRQ37409"/>
    <property type="gene ID" value="RchiOBHm_Chr4g0402271"/>
</dbReference>
<dbReference type="InterPro" id="IPR014646">
    <property type="entry name" value="Rfa2/RPA32"/>
</dbReference>